<dbReference type="Pfam" id="PF12012">
    <property type="entry name" value="DUF3504"/>
    <property type="match status" value="1"/>
</dbReference>
<dbReference type="EMBL" id="CALNXK010000146">
    <property type="protein sequence ID" value="CAH3168668.1"/>
    <property type="molecule type" value="Genomic_DNA"/>
</dbReference>
<dbReference type="Proteomes" id="UP001159405">
    <property type="component" value="Unassembled WGS sequence"/>
</dbReference>
<feature type="transmembrane region" description="Helical" evidence="5">
    <location>
        <begin position="31"/>
        <end position="53"/>
    </location>
</feature>
<keyword evidence="3" id="KW-0832">Ubl conjugation</keyword>
<dbReference type="PANTHER" id="PTHR21446">
    <property type="entry name" value="DUF3504 DOMAIN-CONTAINING PROTEIN"/>
    <property type="match status" value="1"/>
</dbReference>
<evidence type="ECO:0000256" key="4">
    <source>
        <dbReference type="ARBA" id="ARBA00023172"/>
    </source>
</evidence>
<evidence type="ECO:0000256" key="3">
    <source>
        <dbReference type="ARBA" id="ARBA00022843"/>
    </source>
</evidence>
<keyword evidence="5" id="KW-0812">Transmembrane</keyword>
<organism evidence="7 8">
    <name type="scientific">Porites lobata</name>
    <dbReference type="NCBI Taxonomy" id="104759"/>
    <lineage>
        <taxon>Eukaryota</taxon>
        <taxon>Metazoa</taxon>
        <taxon>Cnidaria</taxon>
        <taxon>Anthozoa</taxon>
        <taxon>Hexacorallia</taxon>
        <taxon>Scleractinia</taxon>
        <taxon>Fungiina</taxon>
        <taxon>Poritidae</taxon>
        <taxon>Porites</taxon>
    </lineage>
</organism>
<evidence type="ECO:0000256" key="1">
    <source>
        <dbReference type="ARBA" id="ARBA00022499"/>
    </source>
</evidence>
<dbReference type="SUPFAM" id="SSF56349">
    <property type="entry name" value="DNA breaking-rejoining enzymes"/>
    <property type="match status" value="1"/>
</dbReference>
<keyword evidence="5" id="KW-0472">Membrane</keyword>
<comment type="caution">
    <text evidence="7">The sequence shown here is derived from an EMBL/GenBank/DDBJ whole genome shotgun (WGS) entry which is preliminary data.</text>
</comment>
<proteinExistence type="predicted"/>
<feature type="domain" description="ZMYM2-like/QRICH1 C-terminal" evidence="6">
    <location>
        <begin position="155"/>
        <end position="298"/>
    </location>
</feature>
<accession>A0ABN8QVB4</accession>
<keyword evidence="4" id="KW-0233">DNA recombination</keyword>
<sequence>MASGDSKFEDLSEADIDSLIDDAVPKNTKKATAWGISVLKVFFSFVCLFRLVIKKYPSEVLESLSPEVLSERLKKFYQELRKSPTEHYSASAHLSIRAAIDRHLNTLPEFSGISIVRDPLFKIANKSLSAKLKQLKAQGFAKVQHHPSISPEDIQKCYETKVFSDETPISLLRVNWFNISLHFCRRGRENLRSLTPDSFVIKKDANGGEYVEMSISEKTKNHQGGLGDKADESDPKMFSTGMSNCPVKYFKKFLSVLNPNQTALFQKPKRNFLPSDEIWFENSPIGVNKLGDMMKEISLAASLSKVYTNHCVRSTTISALDEAGIPIHRIMQTSGHRSESSVKSYCDRQSLEKYKESSNILARVGHDSKESTSGAVVGAVNNIENLTQNSQSHNVQNVVANLNHSPTLNVLSRAEFKDCQININITKK</sequence>
<keyword evidence="2" id="KW-0597">Phosphoprotein</keyword>
<dbReference type="Gene3D" id="1.10.443.10">
    <property type="entry name" value="Intergrase catalytic core"/>
    <property type="match status" value="1"/>
</dbReference>
<evidence type="ECO:0000259" key="6">
    <source>
        <dbReference type="Pfam" id="PF12012"/>
    </source>
</evidence>
<dbReference type="InterPro" id="IPR021893">
    <property type="entry name" value="ZMYM2-like_C"/>
</dbReference>
<dbReference type="InterPro" id="IPR013762">
    <property type="entry name" value="Integrase-like_cat_sf"/>
</dbReference>
<name>A0ABN8QVB4_9CNID</name>
<dbReference type="InterPro" id="IPR052787">
    <property type="entry name" value="MAVS"/>
</dbReference>
<evidence type="ECO:0000313" key="8">
    <source>
        <dbReference type="Proteomes" id="UP001159405"/>
    </source>
</evidence>
<reference evidence="7 8" key="1">
    <citation type="submission" date="2022-05" db="EMBL/GenBank/DDBJ databases">
        <authorList>
            <consortium name="Genoscope - CEA"/>
            <person name="William W."/>
        </authorList>
    </citation>
    <scope>NUCLEOTIDE SEQUENCE [LARGE SCALE GENOMIC DNA]</scope>
</reference>
<keyword evidence="5" id="KW-1133">Transmembrane helix</keyword>
<evidence type="ECO:0000256" key="5">
    <source>
        <dbReference type="SAM" id="Phobius"/>
    </source>
</evidence>
<gene>
    <name evidence="7" type="ORF">PLOB_00009328</name>
</gene>
<dbReference type="InterPro" id="IPR011010">
    <property type="entry name" value="DNA_brk_join_enz"/>
</dbReference>
<dbReference type="PANTHER" id="PTHR21446:SF6">
    <property type="entry name" value="MITOCHONDRIAL ANTIVIRAL-SIGNALING PROTEIN"/>
    <property type="match status" value="1"/>
</dbReference>
<keyword evidence="1" id="KW-1017">Isopeptide bond</keyword>
<keyword evidence="8" id="KW-1185">Reference proteome</keyword>
<evidence type="ECO:0000256" key="2">
    <source>
        <dbReference type="ARBA" id="ARBA00022553"/>
    </source>
</evidence>
<evidence type="ECO:0000313" key="7">
    <source>
        <dbReference type="EMBL" id="CAH3168668.1"/>
    </source>
</evidence>
<protein>
    <recommendedName>
        <fullName evidence="6">ZMYM2-like/QRICH1 C-terminal domain-containing protein</fullName>
    </recommendedName>
</protein>